<proteinExistence type="predicted"/>
<accession>A0A3A3F8U9</accession>
<evidence type="ECO:0000313" key="2">
    <source>
        <dbReference type="Proteomes" id="UP000265938"/>
    </source>
</evidence>
<name>A0A3A3F8U9_9GAMM</name>
<sequence length="231" mass="27374">MEKKVKLGSEKYPLKLNTHKVVTSLKNKGEEPQEDEPQVDDFSNIRKKIVTKYLNLPHENKTILNFDKLKEAFGDRFLGNLISNPYLSCLELKLALYFKELSKSQPEGFLCVIERKYTLGSIRKYIGEDHFLHYGLGNENHTSYWLKNSIHLQHVIEKLNMKYDQDEVRQAILNLHNFSYITATEIRWENVQKRALRNLKEIPDDKNVYGLFVKIYPMMETKDLSKYWKEK</sequence>
<dbReference type="RefSeq" id="WP_119852524.1">
    <property type="nucleotide sequence ID" value="NZ_QYSE01000001.1"/>
</dbReference>
<evidence type="ECO:0000313" key="1">
    <source>
        <dbReference type="EMBL" id="RJF37912.1"/>
    </source>
</evidence>
<dbReference type="AlphaFoldDB" id="A0A3A3F8U9"/>
<organism evidence="1 2">
    <name type="scientific">Pseudoalteromonas gelatinilytica</name>
    <dbReference type="NCBI Taxonomy" id="1703256"/>
    <lineage>
        <taxon>Bacteria</taxon>
        <taxon>Pseudomonadati</taxon>
        <taxon>Pseudomonadota</taxon>
        <taxon>Gammaproteobacteria</taxon>
        <taxon>Alteromonadales</taxon>
        <taxon>Pseudoalteromonadaceae</taxon>
        <taxon>Pseudoalteromonas</taxon>
    </lineage>
</organism>
<dbReference type="EMBL" id="QYSE01000001">
    <property type="protein sequence ID" value="RJF37912.1"/>
    <property type="molecule type" value="Genomic_DNA"/>
</dbReference>
<comment type="caution">
    <text evidence="1">The sequence shown here is derived from an EMBL/GenBank/DDBJ whole genome shotgun (WGS) entry which is preliminary data.</text>
</comment>
<dbReference type="Proteomes" id="UP000265938">
    <property type="component" value="Unassembled WGS sequence"/>
</dbReference>
<gene>
    <name evidence="1" type="ORF">D4741_07565</name>
</gene>
<reference evidence="1 2" key="1">
    <citation type="submission" date="2018-09" db="EMBL/GenBank/DDBJ databases">
        <title>Identification of marine bacteria producing industrial enzymes.</title>
        <authorList>
            <person name="Cheng T.H."/>
            <person name="Saidin J."/>
            <person name="Muhd D.D."/>
            <person name="Isa M.N.M."/>
            <person name="Bakar M.F.A."/>
            <person name="Ismail N."/>
        </authorList>
    </citation>
    <scope>NUCLEOTIDE SEQUENCE [LARGE SCALE GENOMIC DNA]</scope>
    <source>
        <strain evidence="1 2">MNAD 1.6</strain>
    </source>
</reference>
<protein>
    <submittedName>
        <fullName evidence="1">Uncharacterized protein</fullName>
    </submittedName>
</protein>